<dbReference type="SUPFAM" id="SSF63829">
    <property type="entry name" value="Calcium-dependent phosphotriesterase"/>
    <property type="match status" value="1"/>
</dbReference>
<feature type="binding site" evidence="6">
    <location>
        <position position="126"/>
    </location>
    <ligand>
        <name>Ca(2+)</name>
        <dbReference type="ChEBI" id="CHEBI:29108"/>
        <label>1</label>
        <note>catalytic</note>
    </ligand>
</feature>
<dbReference type="PANTHER" id="PTHR11799">
    <property type="entry name" value="PARAOXONASE"/>
    <property type="match status" value="1"/>
</dbReference>
<comment type="similarity">
    <text evidence="1 7">Belongs to the paraoxonase family.</text>
</comment>
<sequence length="395" mass="44061">MYLKIAVISVTLFALQHVVRLIYSLGYHLHFYQHYPGPCRQFQEIEFGSGNFYTLPDGTTFITSGLDMSAFSRGFRLHYTSKGVEGAIYLTKLNSSKAGLIKLNIIVDIGGGEGGFSLDTFHPHGISVWYDPLKGHHTVFVVNHPPKAADRVEKFSFNPESLSLHHIKSFSDHKLRSLHNVQAIGEDSFYVTNVLHENKSRFFMLLELFSLMPWSSVILYSEEDGGYREVVSGLISATGIVMSTCGRFIYVMLSLGSQVLVYKRGKDNLLTMQQVFHLYTHPDSAVLDPVTGDIFIGAHPILHQYLKHIDNPAKHKAASQVLHLRVSQGNVTSITELLYDDGTLISGSSAAIVYNNTLLVGSSVDKLVLIRVNTPLSIFHHFKPHGKKFLAVPMV</sequence>
<dbReference type="Proteomes" id="UP000735302">
    <property type="component" value="Unassembled WGS sequence"/>
</dbReference>
<dbReference type="InterPro" id="IPR051288">
    <property type="entry name" value="Serum_paraoxonase/arylesterase"/>
</dbReference>
<evidence type="ECO:0000256" key="7">
    <source>
        <dbReference type="RuleBase" id="RU368025"/>
    </source>
</evidence>
<keyword evidence="6 7" id="KW-0479">Metal-binding</keyword>
<evidence type="ECO:0000256" key="2">
    <source>
        <dbReference type="ARBA" id="ARBA00022801"/>
    </source>
</evidence>
<feature type="binding site" evidence="6">
    <location>
        <position position="180"/>
    </location>
    <ligand>
        <name>Ca(2+)</name>
        <dbReference type="ChEBI" id="CHEBI:29108"/>
        <label>1</label>
        <note>catalytic</note>
    </ligand>
</feature>
<dbReference type="PANTHER" id="PTHR11799:SF12">
    <property type="entry name" value="PARAOXONASE-RELATED"/>
    <property type="match status" value="1"/>
</dbReference>
<comment type="catalytic activity">
    <reaction evidence="7">
        <text>a phenyl acetate + H2O = a phenol + acetate + H(+)</text>
        <dbReference type="Rhea" id="RHEA:17309"/>
        <dbReference type="ChEBI" id="CHEBI:15377"/>
        <dbReference type="ChEBI" id="CHEBI:15378"/>
        <dbReference type="ChEBI" id="CHEBI:30089"/>
        <dbReference type="ChEBI" id="CHEBI:33853"/>
        <dbReference type="ChEBI" id="CHEBI:140310"/>
        <dbReference type="EC" id="3.1.1.2"/>
    </reaction>
</comment>
<feature type="binding site" evidence="6">
    <location>
        <position position="283"/>
    </location>
    <ligand>
        <name>Ca(2+)</name>
        <dbReference type="ChEBI" id="CHEBI:29108"/>
        <label>1</label>
        <note>catalytic</note>
    </ligand>
</feature>
<keyword evidence="3 7" id="KW-1015">Disulfide bond</keyword>
<evidence type="ECO:0000256" key="1">
    <source>
        <dbReference type="ARBA" id="ARBA00008595"/>
    </source>
</evidence>
<keyword evidence="9" id="KW-1185">Reference proteome</keyword>
<evidence type="ECO:0000256" key="4">
    <source>
        <dbReference type="ARBA" id="ARBA00023180"/>
    </source>
</evidence>
<dbReference type="GO" id="GO:0046872">
    <property type="term" value="F:metal ion binding"/>
    <property type="evidence" value="ECO:0007669"/>
    <property type="project" value="UniProtKB-KW"/>
</dbReference>
<comment type="cofactor">
    <cofactor evidence="6 7">
        <name>Ca(2+)</name>
        <dbReference type="ChEBI" id="CHEBI:29108"/>
    </cofactor>
    <text evidence="6 7">Binds 2 calcium ions per subunit.</text>
</comment>
<keyword evidence="2 7" id="KW-0378">Hydrolase</keyword>
<keyword evidence="4 7" id="KW-0325">Glycoprotein</keyword>
<dbReference type="InterPro" id="IPR011042">
    <property type="entry name" value="6-blade_b-propeller_TolB-like"/>
</dbReference>
<evidence type="ECO:0000313" key="8">
    <source>
        <dbReference type="EMBL" id="GFO05585.1"/>
    </source>
</evidence>
<dbReference type="EC" id="3.1.1.2" evidence="7"/>
<gene>
    <name evidence="8" type="ORF">PoB_003209000</name>
</gene>
<dbReference type="GO" id="GO:0004064">
    <property type="term" value="F:arylesterase activity"/>
    <property type="evidence" value="ECO:0007669"/>
    <property type="project" value="UniProtKB-UniRule"/>
</dbReference>
<organism evidence="8 9">
    <name type="scientific">Plakobranchus ocellatus</name>
    <dbReference type="NCBI Taxonomy" id="259542"/>
    <lineage>
        <taxon>Eukaryota</taxon>
        <taxon>Metazoa</taxon>
        <taxon>Spiralia</taxon>
        <taxon>Lophotrochozoa</taxon>
        <taxon>Mollusca</taxon>
        <taxon>Gastropoda</taxon>
        <taxon>Heterobranchia</taxon>
        <taxon>Euthyneura</taxon>
        <taxon>Panpulmonata</taxon>
        <taxon>Sacoglossa</taxon>
        <taxon>Placobranchoidea</taxon>
        <taxon>Plakobranchidae</taxon>
        <taxon>Plakobranchus</taxon>
    </lineage>
</organism>
<proteinExistence type="inferred from homology"/>
<dbReference type="Pfam" id="PF01731">
    <property type="entry name" value="Arylesterase"/>
    <property type="match status" value="1"/>
</dbReference>
<reference evidence="8 9" key="1">
    <citation type="journal article" date="2021" name="Elife">
        <title>Chloroplast acquisition without the gene transfer in kleptoplastic sea slugs, Plakobranchus ocellatus.</title>
        <authorList>
            <person name="Maeda T."/>
            <person name="Takahashi S."/>
            <person name="Yoshida T."/>
            <person name="Shimamura S."/>
            <person name="Takaki Y."/>
            <person name="Nagai Y."/>
            <person name="Toyoda A."/>
            <person name="Suzuki Y."/>
            <person name="Arimoto A."/>
            <person name="Ishii H."/>
            <person name="Satoh N."/>
            <person name="Nishiyama T."/>
            <person name="Hasebe M."/>
            <person name="Maruyama T."/>
            <person name="Minagawa J."/>
            <person name="Obokata J."/>
            <person name="Shigenobu S."/>
        </authorList>
    </citation>
    <scope>NUCLEOTIDE SEQUENCE [LARGE SCALE GENOMIC DNA]</scope>
</reference>
<accession>A0AAV4ADY2</accession>
<comment type="caution">
    <text evidence="8">The sequence shown here is derived from an EMBL/GenBank/DDBJ whole genome shotgun (WGS) entry which is preliminary data.</text>
</comment>
<evidence type="ECO:0000256" key="6">
    <source>
        <dbReference type="PIRSR" id="PIRSR602640-2"/>
    </source>
</evidence>
<evidence type="ECO:0000256" key="3">
    <source>
        <dbReference type="ARBA" id="ARBA00023157"/>
    </source>
</evidence>
<dbReference type="InterPro" id="IPR002640">
    <property type="entry name" value="Arylesterase"/>
</dbReference>
<feature type="active site" description="Proton acceptor" evidence="5">
    <location>
        <position position="124"/>
    </location>
</feature>
<dbReference type="Gene3D" id="2.120.10.30">
    <property type="entry name" value="TolB, C-terminal domain"/>
    <property type="match status" value="1"/>
</dbReference>
<evidence type="ECO:0000313" key="9">
    <source>
        <dbReference type="Proteomes" id="UP000735302"/>
    </source>
</evidence>
<protein>
    <recommendedName>
        <fullName evidence="7">Paraoxonase</fullName>
        <ecNumber evidence="7">3.1.1.2</ecNumber>
    </recommendedName>
</protein>
<dbReference type="EMBL" id="BLXT01003749">
    <property type="protein sequence ID" value="GFO05585.1"/>
    <property type="molecule type" value="Genomic_DNA"/>
</dbReference>
<evidence type="ECO:0000256" key="5">
    <source>
        <dbReference type="PIRSR" id="PIRSR602640-1"/>
    </source>
</evidence>
<dbReference type="AlphaFoldDB" id="A0AAV4ADY2"/>
<dbReference type="PRINTS" id="PR01785">
    <property type="entry name" value="PARAOXONASE"/>
</dbReference>
<name>A0AAV4ADY2_9GAST</name>
<keyword evidence="6 7" id="KW-0106">Calcium</keyword>